<keyword evidence="1" id="KW-0175">Coiled coil</keyword>
<proteinExistence type="predicted"/>
<dbReference type="EMBL" id="MN740215">
    <property type="protein sequence ID" value="QHT94119.1"/>
    <property type="molecule type" value="Genomic_DNA"/>
</dbReference>
<accession>A0A6C0IMS3</accession>
<sequence>MASHFNLDTFKNCYSSLLEHICSNKDFLKSSNNVSNIWKTTDTIFIRLLGSFFSKQPEEVKHLIPSSKLFSTIVLFCEKNNDQAFLTWVKSFNNCFLYAVGHAMKKIKPLGYSSIDFDENLRVASEMYKNIEMRNKSLEKMVLELQKELKLSQDKNATLSSHLESMAEEEIENFRKRMRNGIYSFNVEQSTSTTV</sequence>
<name>A0A6C0IMS3_9ZZZZ</name>
<evidence type="ECO:0000256" key="1">
    <source>
        <dbReference type="SAM" id="Coils"/>
    </source>
</evidence>
<dbReference type="InterPro" id="IPR009318">
    <property type="entry name" value="Gustatory_rcpt"/>
</dbReference>
<dbReference type="Pfam" id="PF06151">
    <property type="entry name" value="Trehalose_recp"/>
    <property type="match status" value="1"/>
</dbReference>
<reference evidence="2" key="1">
    <citation type="journal article" date="2020" name="Nature">
        <title>Giant virus diversity and host interactions through global metagenomics.</title>
        <authorList>
            <person name="Schulz F."/>
            <person name="Roux S."/>
            <person name="Paez-Espino D."/>
            <person name="Jungbluth S."/>
            <person name="Walsh D.A."/>
            <person name="Denef V.J."/>
            <person name="McMahon K.D."/>
            <person name="Konstantinidis K.T."/>
            <person name="Eloe-Fadrosh E.A."/>
            <person name="Kyrpides N.C."/>
            <person name="Woyke T."/>
        </authorList>
    </citation>
    <scope>NUCLEOTIDE SEQUENCE</scope>
    <source>
        <strain evidence="2">GVMAG-M-3300024258-14</strain>
    </source>
</reference>
<dbReference type="GO" id="GO:0008527">
    <property type="term" value="F:taste receptor activity"/>
    <property type="evidence" value="ECO:0007669"/>
    <property type="project" value="InterPro"/>
</dbReference>
<dbReference type="GO" id="GO:0016020">
    <property type="term" value="C:membrane"/>
    <property type="evidence" value="ECO:0007669"/>
    <property type="project" value="InterPro"/>
</dbReference>
<dbReference type="AlphaFoldDB" id="A0A6C0IMS3"/>
<protein>
    <submittedName>
        <fullName evidence="2">Uncharacterized protein</fullName>
    </submittedName>
</protein>
<organism evidence="2">
    <name type="scientific">viral metagenome</name>
    <dbReference type="NCBI Taxonomy" id="1070528"/>
    <lineage>
        <taxon>unclassified sequences</taxon>
        <taxon>metagenomes</taxon>
        <taxon>organismal metagenomes</taxon>
    </lineage>
</organism>
<feature type="coiled-coil region" evidence="1">
    <location>
        <begin position="121"/>
        <end position="155"/>
    </location>
</feature>
<evidence type="ECO:0000313" key="2">
    <source>
        <dbReference type="EMBL" id="QHT94119.1"/>
    </source>
</evidence>